<dbReference type="InterPro" id="IPR017520">
    <property type="entry name" value="CHP03086"/>
</dbReference>
<dbReference type="Pfam" id="PF11716">
    <property type="entry name" value="MDMPI_N"/>
    <property type="match status" value="1"/>
</dbReference>
<evidence type="ECO:0000259" key="1">
    <source>
        <dbReference type="Pfam" id="PF11716"/>
    </source>
</evidence>
<dbReference type="Proteomes" id="UP001612928">
    <property type="component" value="Unassembled WGS sequence"/>
</dbReference>
<comment type="caution">
    <text evidence="2">The sequence shown here is derived from an EMBL/GenBank/DDBJ whole genome shotgun (WGS) entry which is preliminary data.</text>
</comment>
<dbReference type="SUPFAM" id="SSF109854">
    <property type="entry name" value="DinB/YfiT-like putative metalloenzymes"/>
    <property type="match status" value="1"/>
</dbReference>
<proteinExistence type="predicted"/>
<accession>A0ABW7ZXX1</accession>
<evidence type="ECO:0000313" key="3">
    <source>
        <dbReference type="Proteomes" id="UP001612928"/>
    </source>
</evidence>
<dbReference type="InterPro" id="IPR034660">
    <property type="entry name" value="DinB/YfiT-like"/>
</dbReference>
<name>A0ABW7ZXX1_9ACTN</name>
<keyword evidence="3" id="KW-1185">Reference proteome</keyword>
<dbReference type="NCBIfam" id="TIGR03086">
    <property type="entry name" value="TIGR03086 family metal-binding protein"/>
    <property type="match status" value="1"/>
</dbReference>
<dbReference type="NCBIfam" id="TIGR03083">
    <property type="entry name" value="maleylpyruvate isomerase family mycothiol-dependent enzyme"/>
    <property type="match status" value="1"/>
</dbReference>
<reference evidence="2 3" key="1">
    <citation type="submission" date="2024-10" db="EMBL/GenBank/DDBJ databases">
        <title>The Natural Products Discovery Center: Release of the First 8490 Sequenced Strains for Exploring Actinobacteria Biosynthetic Diversity.</title>
        <authorList>
            <person name="Kalkreuter E."/>
            <person name="Kautsar S.A."/>
            <person name="Yang D."/>
            <person name="Bader C.D."/>
            <person name="Teijaro C.N."/>
            <person name="Fluegel L."/>
            <person name="Davis C.M."/>
            <person name="Simpson J.R."/>
            <person name="Lauterbach L."/>
            <person name="Steele A.D."/>
            <person name="Gui C."/>
            <person name="Meng S."/>
            <person name="Li G."/>
            <person name="Viehrig K."/>
            <person name="Ye F."/>
            <person name="Su P."/>
            <person name="Kiefer A.F."/>
            <person name="Nichols A."/>
            <person name="Cepeda A.J."/>
            <person name="Yan W."/>
            <person name="Fan B."/>
            <person name="Jiang Y."/>
            <person name="Adhikari A."/>
            <person name="Zheng C.-J."/>
            <person name="Schuster L."/>
            <person name="Cowan T.M."/>
            <person name="Smanski M.J."/>
            <person name="Chevrette M.G."/>
            <person name="De Carvalho L.P.S."/>
            <person name="Shen B."/>
        </authorList>
    </citation>
    <scope>NUCLEOTIDE SEQUENCE [LARGE SCALE GENOMIC DNA]</scope>
    <source>
        <strain evidence="2 3">NPDC049503</strain>
    </source>
</reference>
<protein>
    <submittedName>
        <fullName evidence="2">TIGR03086 family metal-binding protein</fullName>
    </submittedName>
</protein>
<dbReference type="InterPro" id="IPR024344">
    <property type="entry name" value="MDMPI_metal-binding"/>
</dbReference>
<organism evidence="2 3">
    <name type="scientific">Nonomuraea indica</name>
    <dbReference type="NCBI Taxonomy" id="1581193"/>
    <lineage>
        <taxon>Bacteria</taxon>
        <taxon>Bacillati</taxon>
        <taxon>Actinomycetota</taxon>
        <taxon>Actinomycetes</taxon>
        <taxon>Streptosporangiales</taxon>
        <taxon>Streptosporangiaceae</taxon>
        <taxon>Nonomuraea</taxon>
    </lineage>
</organism>
<feature type="domain" description="Mycothiol-dependent maleylpyruvate isomerase metal-binding" evidence="1">
    <location>
        <begin position="19"/>
        <end position="138"/>
    </location>
</feature>
<gene>
    <name evidence="2" type="ORF">ACIBP5_05220</name>
</gene>
<dbReference type="EMBL" id="JBITMB010000001">
    <property type="protein sequence ID" value="MFI7439352.1"/>
    <property type="molecule type" value="Genomic_DNA"/>
</dbReference>
<evidence type="ECO:0000313" key="2">
    <source>
        <dbReference type="EMBL" id="MFI7439352.1"/>
    </source>
</evidence>
<sequence>MSAFSVESRAMDLRDLDRRALEAAGKVIAGVRPEHLTGPTPCAEWTLGELLRHMVSENLGFAGAFAGRPADPPTWDRGELGADPHHAYQESVAAVSAAFAAPDAHERQVEIREFGVFPGRVAMGMHVIDFVVHGWDVAAAVGAPYPVDEQATAGALAIASRLPDTPRLRGPGGPFGAVVPVPADASDLELLLGLLGRSPAWTPSC</sequence>
<dbReference type="RefSeq" id="WP_397018912.1">
    <property type="nucleotide sequence ID" value="NZ_JBITMB010000001.1"/>
</dbReference>
<dbReference type="Gene3D" id="1.20.120.450">
    <property type="entry name" value="dinb family like domain"/>
    <property type="match status" value="1"/>
</dbReference>
<dbReference type="InterPro" id="IPR017517">
    <property type="entry name" value="Maleyloyr_isom"/>
</dbReference>